<dbReference type="InterPro" id="IPR041236">
    <property type="entry name" value="PriA_C"/>
</dbReference>
<feature type="domain" description="Helicase C-terminal" evidence="14">
    <location>
        <begin position="412"/>
        <end position="571"/>
    </location>
</feature>
<dbReference type="InterPro" id="IPR041222">
    <property type="entry name" value="PriA_3primeBD"/>
</dbReference>
<comment type="similarity">
    <text evidence="12">Belongs to the helicase family. PriA subfamily.</text>
</comment>
<evidence type="ECO:0000256" key="1">
    <source>
        <dbReference type="ARBA" id="ARBA00022515"/>
    </source>
</evidence>
<dbReference type="InterPro" id="IPR014001">
    <property type="entry name" value="Helicase_ATP-bd"/>
</dbReference>
<dbReference type="SUPFAM" id="SSF52540">
    <property type="entry name" value="P-loop containing nucleoside triphosphate hydrolases"/>
    <property type="match status" value="1"/>
</dbReference>
<comment type="catalytic activity">
    <reaction evidence="11 12">
        <text>ATP + H2O = ADP + phosphate + H(+)</text>
        <dbReference type="Rhea" id="RHEA:13065"/>
        <dbReference type="ChEBI" id="CHEBI:15377"/>
        <dbReference type="ChEBI" id="CHEBI:15378"/>
        <dbReference type="ChEBI" id="CHEBI:30616"/>
        <dbReference type="ChEBI" id="CHEBI:43474"/>
        <dbReference type="ChEBI" id="CHEBI:456216"/>
        <dbReference type="EC" id="5.6.2.4"/>
    </reaction>
</comment>
<evidence type="ECO:0000313" key="16">
    <source>
        <dbReference type="Proteomes" id="UP000214610"/>
    </source>
</evidence>
<dbReference type="Proteomes" id="UP000214610">
    <property type="component" value="Unassembled WGS sequence"/>
</dbReference>
<dbReference type="Pfam" id="PF00270">
    <property type="entry name" value="DEAD"/>
    <property type="match status" value="1"/>
</dbReference>
<dbReference type="Pfam" id="PF17764">
    <property type="entry name" value="PriA_3primeBD"/>
    <property type="match status" value="1"/>
</dbReference>
<dbReference type="CDD" id="cd18804">
    <property type="entry name" value="SF2_C_priA"/>
    <property type="match status" value="1"/>
</dbReference>
<keyword evidence="6 12" id="KW-0347">Helicase</keyword>
<dbReference type="Gene3D" id="3.40.1440.60">
    <property type="entry name" value="PriA, 3(prime) DNA-binding domain"/>
    <property type="match status" value="1"/>
</dbReference>
<proteinExistence type="inferred from homology"/>
<keyword evidence="16" id="KW-1185">Reference proteome</keyword>
<dbReference type="PROSITE" id="PS51194">
    <property type="entry name" value="HELICASE_CTER"/>
    <property type="match status" value="1"/>
</dbReference>
<dbReference type="GO" id="GO:0008270">
    <property type="term" value="F:zinc ion binding"/>
    <property type="evidence" value="ECO:0007669"/>
    <property type="project" value="UniProtKB-UniRule"/>
</dbReference>
<dbReference type="HAMAP" id="MF_00983">
    <property type="entry name" value="PriA"/>
    <property type="match status" value="1"/>
</dbReference>
<dbReference type="RefSeq" id="WP_066594736.1">
    <property type="nucleotide sequence ID" value="NZ_CAJTBZ010000014.1"/>
</dbReference>
<dbReference type="InterPro" id="IPR040498">
    <property type="entry name" value="PriA_CRR"/>
</dbReference>
<feature type="binding site" evidence="12">
    <location>
        <position position="389"/>
    </location>
    <ligand>
        <name>Zn(2+)</name>
        <dbReference type="ChEBI" id="CHEBI:29105"/>
        <label>2</label>
    </ligand>
</feature>
<feature type="binding site" evidence="12">
    <location>
        <position position="417"/>
    </location>
    <ligand>
        <name>Zn(2+)</name>
        <dbReference type="ChEBI" id="CHEBI:29105"/>
        <label>1</label>
    </ligand>
</feature>
<dbReference type="GO" id="GO:0043138">
    <property type="term" value="F:3'-5' DNA helicase activity"/>
    <property type="evidence" value="ECO:0007669"/>
    <property type="project" value="UniProtKB-EC"/>
</dbReference>
<comment type="caution">
    <text evidence="15">The sequence shown here is derived from an EMBL/GenBank/DDBJ whole genome shotgun (WGS) entry which is preliminary data.</text>
</comment>
<evidence type="ECO:0000256" key="12">
    <source>
        <dbReference type="HAMAP-Rule" id="MF_00983"/>
    </source>
</evidence>
<dbReference type="GO" id="GO:0006270">
    <property type="term" value="P:DNA replication initiation"/>
    <property type="evidence" value="ECO:0007669"/>
    <property type="project" value="TreeGrafter"/>
</dbReference>
<dbReference type="PROSITE" id="PS51192">
    <property type="entry name" value="HELICASE_ATP_BIND_1"/>
    <property type="match status" value="1"/>
</dbReference>
<dbReference type="AlphaFoldDB" id="A0A227KRB2"/>
<dbReference type="PANTHER" id="PTHR30580:SF0">
    <property type="entry name" value="PRIMOSOMAL PROTEIN N"/>
    <property type="match status" value="1"/>
</dbReference>
<dbReference type="PANTHER" id="PTHR30580">
    <property type="entry name" value="PRIMOSOMAL PROTEIN N"/>
    <property type="match status" value="1"/>
</dbReference>
<keyword evidence="10 12" id="KW-0413">Isomerase</keyword>
<dbReference type="GO" id="GO:0003677">
    <property type="term" value="F:DNA binding"/>
    <property type="evidence" value="ECO:0007669"/>
    <property type="project" value="UniProtKB-UniRule"/>
</dbReference>
<evidence type="ECO:0000259" key="13">
    <source>
        <dbReference type="PROSITE" id="PS51192"/>
    </source>
</evidence>
<comment type="subunit">
    <text evidence="12">Component of the replication restart primosome.</text>
</comment>
<evidence type="ECO:0000256" key="2">
    <source>
        <dbReference type="ARBA" id="ARBA00022705"/>
    </source>
</evidence>
<dbReference type="GO" id="GO:0005524">
    <property type="term" value="F:ATP binding"/>
    <property type="evidence" value="ECO:0007669"/>
    <property type="project" value="UniProtKB-UniRule"/>
</dbReference>
<dbReference type="InterPro" id="IPR001650">
    <property type="entry name" value="Helicase_C-like"/>
</dbReference>
<dbReference type="InterPro" id="IPR027417">
    <property type="entry name" value="P-loop_NTPase"/>
</dbReference>
<dbReference type="GO" id="GO:0006269">
    <property type="term" value="P:DNA replication, synthesis of primer"/>
    <property type="evidence" value="ECO:0007669"/>
    <property type="project" value="UniProtKB-KW"/>
</dbReference>
<comment type="cofactor">
    <cofactor evidence="12">
        <name>Zn(2+)</name>
        <dbReference type="ChEBI" id="CHEBI:29105"/>
    </cofactor>
    <text evidence="12">Binds 2 zinc ions per subunit.</text>
</comment>
<sequence length="669" mass="75539">MDQKIIKVIVDTPLWEPLDYLNVPAENLKVGERCLVPVGRRTCVGIVVGFSQTSSFPQDRLKKIIGRIDRLSPLSSNWLRFTKFASKYYLSPWGETAVPSLPKFFRRPPGQRHDSSLNRLRKTNFVLSAPDQELPVLNEEQKYVLDNFVQSKFGVSLLYGITGSGKTEVYLRLIQKVFDKDPEAQILLMVPEINLTPQLVERVAKRFPNHAVGSWNSKMSEGEKAATWLAAHEGRLNILVGTRLSVFASLPKLSMILIDEEHDSSYKALEGVRYSSRDLAIKRAQIENIPILLGSATPSFESFQRALSGDYQLFKMTKRAVQDAHLPELELIDISKDRVKGAALGAQVRDEITKTLEKKEQVLIFLNRRGYAPVVTCNSCGWVSTCPHCSTFAVYHKTTGNLTCHYCGWTTPLPRHCPKCGSVEIVPLGRGTQRVEEEIKELWPDANVMRLDQDSTRRKGSAQEVLESVHQGKVDILLGTQIVAKGHDFKKVSLVVILNSDPVLLSPDFRARERLFSVLMQVSGRAGRGEIPGKVLLQTQYTQDPLFHHLSRQNYSDFATEELNSREKTRLPPFTAQALVIAEGKKINEVLKYLDEVKQAALSLQYPGIHIYSPIPQSIMRIQDIERGQLLLEADSKKVMQEFLAVFAPILFEKMNRFNVYIDVDPLNC</sequence>
<dbReference type="GO" id="GO:0016887">
    <property type="term" value="F:ATP hydrolysis activity"/>
    <property type="evidence" value="ECO:0007669"/>
    <property type="project" value="RHEA"/>
</dbReference>
<evidence type="ECO:0000259" key="14">
    <source>
        <dbReference type="PROSITE" id="PS51194"/>
    </source>
</evidence>
<organism evidence="15 16">
    <name type="scientific">Turicimonas muris</name>
    <dbReference type="NCBI Taxonomy" id="1796652"/>
    <lineage>
        <taxon>Bacteria</taxon>
        <taxon>Pseudomonadati</taxon>
        <taxon>Pseudomonadota</taxon>
        <taxon>Betaproteobacteria</taxon>
        <taxon>Burkholderiales</taxon>
        <taxon>Sutterellaceae</taxon>
        <taxon>Turicimonas</taxon>
    </lineage>
</organism>
<dbReference type="Gene3D" id="3.40.50.300">
    <property type="entry name" value="P-loop containing nucleotide triphosphate hydrolases"/>
    <property type="match status" value="2"/>
</dbReference>
<feature type="binding site" evidence="12">
    <location>
        <position position="420"/>
    </location>
    <ligand>
        <name>Zn(2+)</name>
        <dbReference type="ChEBI" id="CHEBI:29105"/>
        <label>1</label>
    </ligand>
</feature>
<reference evidence="16" key="1">
    <citation type="submission" date="2017-05" db="EMBL/GenBank/DDBJ databases">
        <title>Improved OligoMM genomes.</title>
        <authorList>
            <person name="Garzetti D."/>
        </authorList>
    </citation>
    <scope>NUCLEOTIDE SEQUENCE [LARGE SCALE GENOMIC DNA]</scope>
    <source>
        <strain evidence="16">YL45</strain>
    </source>
</reference>
<evidence type="ECO:0000256" key="5">
    <source>
        <dbReference type="ARBA" id="ARBA00022801"/>
    </source>
</evidence>
<dbReference type="SMART" id="SM00487">
    <property type="entry name" value="DEXDc"/>
    <property type="match status" value="1"/>
</dbReference>
<feature type="domain" description="Helicase ATP-binding" evidence="13">
    <location>
        <begin position="147"/>
        <end position="316"/>
    </location>
</feature>
<dbReference type="GO" id="GO:0006310">
    <property type="term" value="P:DNA recombination"/>
    <property type="evidence" value="ECO:0007669"/>
    <property type="project" value="InterPro"/>
</dbReference>
<protein>
    <recommendedName>
        <fullName evidence="12">Replication restart protein PriA</fullName>
    </recommendedName>
    <alternativeName>
        <fullName evidence="12">ATP-dependent DNA helicase PriA</fullName>
        <ecNumber evidence="12">5.6.2.4</ecNumber>
    </alternativeName>
    <alternativeName>
        <fullName evidence="12">DNA 3'-5' helicase PriA</fullName>
    </alternativeName>
</protein>
<dbReference type="EMBL" id="NHMP01000002">
    <property type="protein sequence ID" value="OXE50135.1"/>
    <property type="molecule type" value="Genomic_DNA"/>
</dbReference>
<feature type="binding site" evidence="12">
    <location>
        <position position="380"/>
    </location>
    <ligand>
        <name>Zn(2+)</name>
        <dbReference type="ChEBI" id="CHEBI:29105"/>
        <label>1</label>
    </ligand>
</feature>
<evidence type="ECO:0000256" key="9">
    <source>
        <dbReference type="ARBA" id="ARBA00023125"/>
    </source>
</evidence>
<keyword evidence="1 12" id="KW-0639">Primosome</keyword>
<dbReference type="Pfam" id="PF18319">
    <property type="entry name" value="Zn_ribbon_PriA"/>
    <property type="match status" value="1"/>
</dbReference>
<evidence type="ECO:0000256" key="3">
    <source>
        <dbReference type="ARBA" id="ARBA00022723"/>
    </source>
</evidence>
<keyword evidence="2 12" id="KW-0235">DNA replication</keyword>
<dbReference type="GO" id="GO:1990077">
    <property type="term" value="C:primosome complex"/>
    <property type="evidence" value="ECO:0007669"/>
    <property type="project" value="UniProtKB-UniRule"/>
</dbReference>
<feature type="binding site" evidence="12">
    <location>
        <position position="386"/>
    </location>
    <ligand>
        <name>Zn(2+)</name>
        <dbReference type="ChEBI" id="CHEBI:29105"/>
        <label>2</label>
    </ligand>
</feature>
<evidence type="ECO:0000256" key="11">
    <source>
        <dbReference type="ARBA" id="ARBA00048988"/>
    </source>
</evidence>
<keyword evidence="8 12" id="KW-0067">ATP-binding</keyword>
<feature type="binding site" evidence="12">
    <location>
        <position position="377"/>
    </location>
    <ligand>
        <name>Zn(2+)</name>
        <dbReference type="ChEBI" id="CHEBI:29105"/>
        <label>1</label>
    </ligand>
</feature>
<evidence type="ECO:0000256" key="10">
    <source>
        <dbReference type="ARBA" id="ARBA00023235"/>
    </source>
</evidence>
<accession>A0A227KRB2</accession>
<evidence type="ECO:0000256" key="6">
    <source>
        <dbReference type="ARBA" id="ARBA00022806"/>
    </source>
</evidence>
<keyword evidence="5 12" id="KW-0378">Hydrolase</keyword>
<evidence type="ECO:0000256" key="4">
    <source>
        <dbReference type="ARBA" id="ARBA00022741"/>
    </source>
</evidence>
<dbReference type="Pfam" id="PF18074">
    <property type="entry name" value="PriA_C"/>
    <property type="match status" value="1"/>
</dbReference>
<evidence type="ECO:0000256" key="8">
    <source>
        <dbReference type="ARBA" id="ARBA00022840"/>
    </source>
</evidence>
<comment type="function">
    <text evidence="12">Initiates the restart of stalled replication forks, which reloads the replicative helicase on sites other than the origin of replication. Recognizes and binds to abandoned replication forks and remodels them to uncover a helicase loading site. Promotes assembly of the primosome at these replication forks.</text>
</comment>
<comment type="catalytic activity">
    <reaction evidence="12">
        <text>Couples ATP hydrolysis with the unwinding of duplex DNA by translocating in the 3'-5' direction.</text>
        <dbReference type="EC" id="5.6.2.4"/>
    </reaction>
</comment>
<feature type="binding site" evidence="12">
    <location>
        <position position="407"/>
    </location>
    <ligand>
        <name>Zn(2+)</name>
        <dbReference type="ChEBI" id="CHEBI:29105"/>
        <label>2</label>
    </ligand>
</feature>
<keyword evidence="9 12" id="KW-0238">DNA-binding</keyword>
<keyword evidence="4 12" id="KW-0547">Nucleotide-binding</keyword>
<dbReference type="GO" id="GO:0006302">
    <property type="term" value="P:double-strand break repair"/>
    <property type="evidence" value="ECO:0007669"/>
    <property type="project" value="InterPro"/>
</dbReference>
<dbReference type="Pfam" id="PF00271">
    <property type="entry name" value="Helicase_C"/>
    <property type="match status" value="1"/>
</dbReference>
<dbReference type="SMART" id="SM00490">
    <property type="entry name" value="HELICc"/>
    <property type="match status" value="1"/>
</dbReference>
<dbReference type="NCBIfam" id="TIGR00595">
    <property type="entry name" value="priA"/>
    <property type="match status" value="1"/>
</dbReference>
<gene>
    <name evidence="12" type="primary">priA</name>
    <name evidence="15" type="ORF">ADH67_03795</name>
</gene>
<evidence type="ECO:0000256" key="7">
    <source>
        <dbReference type="ARBA" id="ARBA00022833"/>
    </source>
</evidence>
<dbReference type="InterPro" id="IPR005259">
    <property type="entry name" value="PriA"/>
</dbReference>
<dbReference type="GeneID" id="78362460"/>
<dbReference type="InterPro" id="IPR042115">
    <property type="entry name" value="PriA_3primeBD_sf"/>
</dbReference>
<dbReference type="FunFam" id="3.40.50.300:FF:000489">
    <property type="entry name" value="Primosome assembly protein PriA"/>
    <property type="match status" value="1"/>
</dbReference>
<name>A0A227KRB2_9BURK</name>
<evidence type="ECO:0000313" key="15">
    <source>
        <dbReference type="EMBL" id="OXE50135.1"/>
    </source>
</evidence>
<keyword evidence="7 12" id="KW-0862">Zinc</keyword>
<keyword evidence="3 12" id="KW-0479">Metal-binding</keyword>
<dbReference type="InterPro" id="IPR011545">
    <property type="entry name" value="DEAD/DEAH_box_helicase_dom"/>
</dbReference>
<feature type="binding site" evidence="12">
    <location>
        <position position="404"/>
    </location>
    <ligand>
        <name>Zn(2+)</name>
        <dbReference type="ChEBI" id="CHEBI:29105"/>
        <label>2</label>
    </ligand>
</feature>
<dbReference type="EC" id="5.6.2.4" evidence="12"/>